<reference evidence="3" key="1">
    <citation type="submission" date="2013-12" db="EMBL/GenBank/DDBJ databases">
        <title>The Genome Sequence of Aphanomyces astaci APO3.</title>
        <authorList>
            <consortium name="The Broad Institute Genomics Platform"/>
            <person name="Russ C."/>
            <person name="Tyler B."/>
            <person name="van West P."/>
            <person name="Dieguez-Uribeondo J."/>
            <person name="Young S.K."/>
            <person name="Zeng Q."/>
            <person name="Gargeya S."/>
            <person name="Fitzgerald M."/>
            <person name="Abouelleil A."/>
            <person name="Alvarado L."/>
            <person name="Chapman S.B."/>
            <person name="Gainer-Dewar J."/>
            <person name="Goldberg J."/>
            <person name="Griggs A."/>
            <person name="Gujja S."/>
            <person name="Hansen M."/>
            <person name="Howarth C."/>
            <person name="Imamovic A."/>
            <person name="Ireland A."/>
            <person name="Larimer J."/>
            <person name="McCowan C."/>
            <person name="Murphy C."/>
            <person name="Pearson M."/>
            <person name="Poon T.W."/>
            <person name="Priest M."/>
            <person name="Roberts A."/>
            <person name="Saif S."/>
            <person name="Shea T."/>
            <person name="Sykes S."/>
            <person name="Wortman J."/>
            <person name="Nusbaum C."/>
            <person name="Birren B."/>
        </authorList>
    </citation>
    <scope>NUCLEOTIDE SEQUENCE [LARGE SCALE GENOMIC DNA]</scope>
    <source>
        <strain evidence="3">APO3</strain>
    </source>
</reference>
<dbReference type="EMBL" id="KI913130">
    <property type="protein sequence ID" value="ETV78589.1"/>
    <property type="molecule type" value="Genomic_DNA"/>
</dbReference>
<dbReference type="GeneID" id="20810082"/>
<feature type="signal peptide" evidence="2">
    <location>
        <begin position="1"/>
        <end position="26"/>
    </location>
</feature>
<dbReference type="AlphaFoldDB" id="W4GHU7"/>
<dbReference type="OrthoDB" id="78167at2759"/>
<evidence type="ECO:0008006" key="4">
    <source>
        <dbReference type="Google" id="ProtNLM"/>
    </source>
</evidence>
<evidence type="ECO:0000256" key="1">
    <source>
        <dbReference type="SAM" id="MobiDB-lite"/>
    </source>
</evidence>
<organism evidence="3">
    <name type="scientific">Aphanomyces astaci</name>
    <name type="common">Crayfish plague agent</name>
    <dbReference type="NCBI Taxonomy" id="112090"/>
    <lineage>
        <taxon>Eukaryota</taxon>
        <taxon>Sar</taxon>
        <taxon>Stramenopiles</taxon>
        <taxon>Oomycota</taxon>
        <taxon>Saprolegniomycetes</taxon>
        <taxon>Saprolegniales</taxon>
        <taxon>Verrucalvaceae</taxon>
        <taxon>Aphanomyces</taxon>
    </lineage>
</organism>
<accession>W4GHU7</accession>
<dbReference type="VEuPathDB" id="FungiDB:H257_08086"/>
<evidence type="ECO:0000256" key="2">
    <source>
        <dbReference type="SAM" id="SignalP"/>
    </source>
</evidence>
<evidence type="ECO:0000313" key="3">
    <source>
        <dbReference type="EMBL" id="ETV78589.1"/>
    </source>
</evidence>
<name>W4GHU7_APHAT</name>
<gene>
    <name evidence="3" type="ORF">H257_08086</name>
</gene>
<keyword evidence="2" id="KW-0732">Signal</keyword>
<proteinExistence type="predicted"/>
<protein>
    <recommendedName>
        <fullName evidence="4">Elicitin-like protein</fullName>
    </recommendedName>
</protein>
<dbReference type="RefSeq" id="XP_009832170.1">
    <property type="nucleotide sequence ID" value="XM_009833868.1"/>
</dbReference>
<feature type="chain" id="PRO_5004841015" description="Elicitin-like protein" evidence="2">
    <location>
        <begin position="27"/>
        <end position="171"/>
    </location>
</feature>
<sequence length="171" mass="17571">MSVTLTTMHAHFTLAAAALTLIGAEAQPIGLRPPCERGLLLEMAGKGIWSRCADKTGLDINDVDKANEATLCSVPECVYVLHKAAVLTTCDDAALFAQLCTANATEPMPTTSRVTPTTNTILPTTSSTPTTQSTPSSTSTQVTSAPQVTSAGLSLVGVSLPAAIILTVACL</sequence>
<feature type="region of interest" description="Disordered" evidence="1">
    <location>
        <begin position="107"/>
        <end position="144"/>
    </location>
</feature>